<dbReference type="EMBL" id="JABURY010000010">
    <property type="protein sequence ID" value="MBC9130539.1"/>
    <property type="molecule type" value="Genomic_DNA"/>
</dbReference>
<dbReference type="Gene3D" id="1.20.144.10">
    <property type="entry name" value="Phosphatidic acid phosphatase type 2/haloperoxidase"/>
    <property type="match status" value="1"/>
</dbReference>
<keyword evidence="4" id="KW-0472">Membrane</keyword>
<gene>
    <name evidence="6" type="ORF">FcAc13_04365</name>
</gene>
<organism evidence="6 7">
    <name type="scientific">Frischella japonica</name>
    <dbReference type="NCBI Taxonomy" id="2741544"/>
    <lineage>
        <taxon>Bacteria</taxon>
        <taxon>Pseudomonadati</taxon>
        <taxon>Pseudomonadota</taxon>
        <taxon>Gammaproteobacteria</taxon>
        <taxon>Orbales</taxon>
        <taxon>Orbaceae</taxon>
        <taxon>Frischella</taxon>
    </lineage>
</organism>
<dbReference type="Pfam" id="PF01569">
    <property type="entry name" value="PAP2"/>
    <property type="match status" value="1"/>
</dbReference>
<accession>A0ABR7QWI9</accession>
<dbReference type="SMART" id="SM00014">
    <property type="entry name" value="acidPPc"/>
    <property type="match status" value="1"/>
</dbReference>
<feature type="domain" description="Phosphatidic acid phosphatase type 2/haloperoxidase" evidence="5">
    <location>
        <begin position="79"/>
        <end position="228"/>
    </location>
</feature>
<dbReference type="InterPro" id="IPR036938">
    <property type="entry name" value="PAP2/HPO_sf"/>
</dbReference>
<feature type="transmembrane region" description="Helical" evidence="4">
    <location>
        <begin position="158"/>
        <end position="179"/>
    </location>
</feature>
<sequence length="241" mass="28471">MFVNFRKSLLILIILLITPLIFLTINWRWQPELLNNYSYYFYWLTETAGSPWSIITCIFFSLIMVLCLKIRSKNLLIKLILILAVAIVAGQIIKSGIKNLMAEPRPYVLWMADKYQINDKYFYSLPRMERQALLQVYLQSSSEVPNWLYQHWQKETGYSFPSGHTLFAVTWAFIAFFLLSFRRFYLIIGLIIAWAILVQVSRFTLGMHHPIDVICSTFIGWLIALFTYSFGIERYVFKNKQ</sequence>
<feature type="transmembrane region" description="Helical" evidence="4">
    <location>
        <begin position="211"/>
        <end position="231"/>
    </location>
</feature>
<dbReference type="SUPFAM" id="SSF48317">
    <property type="entry name" value="Acid phosphatase/Vanadium-dependent haloperoxidase"/>
    <property type="match status" value="1"/>
</dbReference>
<feature type="transmembrane region" description="Helical" evidence="4">
    <location>
        <begin position="49"/>
        <end position="68"/>
    </location>
</feature>
<evidence type="ECO:0000256" key="2">
    <source>
        <dbReference type="ARBA" id="ARBA00032707"/>
    </source>
</evidence>
<dbReference type="PANTHER" id="PTHR14969">
    <property type="entry name" value="SPHINGOSINE-1-PHOSPHATE PHOSPHOHYDROLASE"/>
    <property type="match status" value="1"/>
</dbReference>
<feature type="transmembrane region" description="Helical" evidence="4">
    <location>
        <begin position="9"/>
        <end position="29"/>
    </location>
</feature>
<proteinExistence type="predicted"/>
<dbReference type="InterPro" id="IPR000326">
    <property type="entry name" value="PAP2/HPO"/>
</dbReference>
<feature type="transmembrane region" description="Helical" evidence="4">
    <location>
        <begin position="184"/>
        <end position="205"/>
    </location>
</feature>
<evidence type="ECO:0000256" key="4">
    <source>
        <dbReference type="SAM" id="Phobius"/>
    </source>
</evidence>
<keyword evidence="4" id="KW-0812">Transmembrane</keyword>
<evidence type="ECO:0000256" key="1">
    <source>
        <dbReference type="ARBA" id="ARBA00012374"/>
    </source>
</evidence>
<reference evidence="6 7" key="1">
    <citation type="submission" date="2020-06" db="EMBL/GenBank/DDBJ databases">
        <title>Frischella cerana isolated from Apis cerana gut homogenate.</title>
        <authorList>
            <person name="Wolter L.A."/>
            <person name="Suenami S."/>
            <person name="Miyazaki R."/>
        </authorList>
    </citation>
    <scope>NUCLEOTIDE SEQUENCE [LARGE SCALE GENOMIC DNA]</scope>
    <source>
        <strain evidence="6 7">Ac13</strain>
    </source>
</reference>
<dbReference type="EC" id="3.6.1.27" evidence="1"/>
<comment type="catalytic activity">
    <reaction evidence="3">
        <text>di-trans,octa-cis-undecaprenyl diphosphate + H2O = di-trans,octa-cis-undecaprenyl phosphate + phosphate + H(+)</text>
        <dbReference type="Rhea" id="RHEA:28094"/>
        <dbReference type="ChEBI" id="CHEBI:15377"/>
        <dbReference type="ChEBI" id="CHEBI:15378"/>
        <dbReference type="ChEBI" id="CHEBI:43474"/>
        <dbReference type="ChEBI" id="CHEBI:58405"/>
        <dbReference type="ChEBI" id="CHEBI:60392"/>
        <dbReference type="EC" id="3.6.1.27"/>
    </reaction>
</comment>
<feature type="transmembrane region" description="Helical" evidence="4">
    <location>
        <begin position="75"/>
        <end position="93"/>
    </location>
</feature>
<dbReference type="PANTHER" id="PTHR14969:SF54">
    <property type="entry name" value="PHOSPHATIDYLGLYCEROPHOSPHATASE B"/>
    <property type="match status" value="1"/>
</dbReference>
<evidence type="ECO:0000256" key="3">
    <source>
        <dbReference type="ARBA" id="ARBA00047594"/>
    </source>
</evidence>
<keyword evidence="7" id="KW-1185">Reference proteome</keyword>
<evidence type="ECO:0000313" key="7">
    <source>
        <dbReference type="Proteomes" id="UP000651208"/>
    </source>
</evidence>
<keyword evidence="4" id="KW-1133">Transmembrane helix</keyword>
<name>A0ABR7QWI9_9GAMM</name>
<protein>
    <recommendedName>
        <fullName evidence="1">undecaprenyl-diphosphate phosphatase</fullName>
        <ecNumber evidence="1">3.6.1.27</ecNumber>
    </recommendedName>
    <alternativeName>
        <fullName evidence="2">Undecaprenyl pyrophosphate phosphatase</fullName>
    </alternativeName>
</protein>
<dbReference type="CDD" id="cd01610">
    <property type="entry name" value="PAP2_like"/>
    <property type="match status" value="1"/>
</dbReference>
<evidence type="ECO:0000259" key="5">
    <source>
        <dbReference type="SMART" id="SM00014"/>
    </source>
</evidence>
<comment type="caution">
    <text evidence="6">The sequence shown here is derived from an EMBL/GenBank/DDBJ whole genome shotgun (WGS) entry which is preliminary data.</text>
</comment>
<dbReference type="Proteomes" id="UP000651208">
    <property type="component" value="Unassembled WGS sequence"/>
</dbReference>
<evidence type="ECO:0000313" key="6">
    <source>
        <dbReference type="EMBL" id="MBC9130539.1"/>
    </source>
</evidence>